<dbReference type="Proteomes" id="UP000671995">
    <property type="component" value="Chromosome"/>
</dbReference>
<evidence type="ECO:0000313" key="3">
    <source>
        <dbReference type="Proteomes" id="UP000671995"/>
    </source>
</evidence>
<dbReference type="EMBL" id="CP054257">
    <property type="protein sequence ID" value="QTQ10852.1"/>
    <property type="molecule type" value="Genomic_DNA"/>
</dbReference>
<protein>
    <recommendedName>
        <fullName evidence="4">Lipoprotein</fullName>
    </recommendedName>
</protein>
<feature type="signal peptide" evidence="1">
    <location>
        <begin position="1"/>
        <end position="23"/>
    </location>
</feature>
<evidence type="ECO:0008006" key="4">
    <source>
        <dbReference type="Google" id="ProtNLM"/>
    </source>
</evidence>
<feature type="chain" id="PRO_5037813093" description="Lipoprotein" evidence="1">
    <location>
        <begin position="24"/>
        <end position="408"/>
    </location>
</feature>
<accession>A0A975EXZ8</accession>
<dbReference type="RefSeq" id="WP_210117648.1">
    <property type="nucleotide sequence ID" value="NZ_CP054257.1"/>
</dbReference>
<dbReference type="PROSITE" id="PS51257">
    <property type="entry name" value="PROKAR_LIPOPROTEIN"/>
    <property type="match status" value="1"/>
</dbReference>
<evidence type="ECO:0000313" key="2">
    <source>
        <dbReference type="EMBL" id="QTQ10852.1"/>
    </source>
</evidence>
<dbReference type="SUPFAM" id="SSF48452">
    <property type="entry name" value="TPR-like"/>
    <property type="match status" value="1"/>
</dbReference>
<dbReference type="AlphaFoldDB" id="A0A975EXZ8"/>
<name>A0A975EXZ8_9SPIR</name>
<gene>
    <name evidence="2" type="ORF">HRI96_00775</name>
</gene>
<reference evidence="2" key="2">
    <citation type="journal article" date="2021" name="Microbiol. Resour. Announc.">
        <title>Complete Genome Sequences of Three Human Oral Treponema parvum Isolates.</title>
        <authorList>
            <person name="Zeng H."/>
            <person name="Watt R.M."/>
        </authorList>
    </citation>
    <scope>NUCLEOTIDE SEQUENCE</scope>
    <source>
        <strain evidence="2">ATCC 700773</strain>
    </source>
</reference>
<dbReference type="InterPro" id="IPR011990">
    <property type="entry name" value="TPR-like_helical_dom_sf"/>
</dbReference>
<keyword evidence="1" id="KW-0732">Signal</keyword>
<evidence type="ECO:0000256" key="1">
    <source>
        <dbReference type="SAM" id="SignalP"/>
    </source>
</evidence>
<proteinExistence type="predicted"/>
<organism evidence="2 3">
    <name type="scientific">Treponema parvum</name>
    <dbReference type="NCBI Taxonomy" id="138851"/>
    <lineage>
        <taxon>Bacteria</taxon>
        <taxon>Pseudomonadati</taxon>
        <taxon>Spirochaetota</taxon>
        <taxon>Spirochaetia</taxon>
        <taxon>Spirochaetales</taxon>
        <taxon>Treponemataceae</taxon>
        <taxon>Treponema</taxon>
    </lineage>
</organism>
<dbReference type="Gene3D" id="1.25.40.10">
    <property type="entry name" value="Tetratricopeptide repeat domain"/>
    <property type="match status" value="1"/>
</dbReference>
<reference evidence="2" key="1">
    <citation type="submission" date="2020-05" db="EMBL/GenBank/DDBJ databases">
        <authorList>
            <person name="Zeng H."/>
            <person name="Chan Y.K."/>
            <person name="Watt R.M."/>
        </authorList>
    </citation>
    <scope>NUCLEOTIDE SEQUENCE</scope>
    <source>
        <strain evidence="2">ATCC 700773</strain>
    </source>
</reference>
<sequence length="408" mass="46090">MKNKCLFIIVVSALLFGCAENSAQKTASTVEAQKAAAQSDADAFGRLSLQSFYEGDLETALSYADKALKDKRRGKKFGYLKARILLGQKRDEEALKLMESAFKAVPQDIAQDDLRAYMFLLADAGRFDDCRKKLDLYLDRFGYFEGLGQFASIVYENTGGYFKSVLFAFWDFEYVLCFANSAGRNDISIGAFLSNMEKLAASVKGTEKENETLKAVRCIEFLYKTDVDLPQVESDFFLYKFITQKKQILEGNCTVDAVTEYLKLEKYFSAFPSYYWNIYCAIKAQGTENLKNFSPVLEKAVNTGYSTEYSRLAKLALAELNDIPKEEAQKLLTSAEVYSLLAGFQASGDRKLLSPVYELLDLPDCSYVYSAVAQLKEFRTKIPLDAVLREQLLKSRGRLKDRLSFILN</sequence>